<organism evidence="1 2">
    <name type="scientific">Rhodococcus oxybenzonivorans</name>
    <dbReference type="NCBI Taxonomy" id="1990687"/>
    <lineage>
        <taxon>Bacteria</taxon>
        <taxon>Bacillati</taxon>
        <taxon>Actinomycetota</taxon>
        <taxon>Actinomycetes</taxon>
        <taxon>Mycobacteriales</taxon>
        <taxon>Nocardiaceae</taxon>
        <taxon>Rhodococcus</taxon>
    </lineage>
</organism>
<protein>
    <submittedName>
        <fullName evidence="1">Uncharacterized protein</fullName>
    </submittedName>
</protein>
<dbReference type="AlphaFoldDB" id="A0A2S2C291"/>
<reference evidence="1 2" key="1">
    <citation type="submission" date="2017-05" db="EMBL/GenBank/DDBJ databases">
        <title>Isolation of Rhodococcus sp. S2-17 biodegrading of BP-3.</title>
        <authorList>
            <person name="Lee Y."/>
            <person name="Kim K.H."/>
            <person name="Chun B.H."/>
            <person name="Jung H.S."/>
            <person name="Jeon C.O."/>
        </authorList>
    </citation>
    <scope>NUCLEOTIDE SEQUENCE [LARGE SCALE GENOMIC DNA]</scope>
    <source>
        <strain evidence="1 2">S2-17</strain>
    </source>
</reference>
<proteinExistence type="predicted"/>
<evidence type="ECO:0000313" key="1">
    <source>
        <dbReference type="EMBL" id="AWK74990.1"/>
    </source>
</evidence>
<dbReference type="KEGG" id="roz:CBI38_28960"/>
<dbReference type="EMBL" id="CP021354">
    <property type="protein sequence ID" value="AWK74990.1"/>
    <property type="molecule type" value="Genomic_DNA"/>
</dbReference>
<dbReference type="RefSeq" id="WP_109334423.1">
    <property type="nucleotide sequence ID" value="NZ_CP021354.1"/>
</dbReference>
<keyword evidence="2" id="KW-1185">Reference proteome</keyword>
<accession>A0A2S2C291</accession>
<gene>
    <name evidence="1" type="ORF">CBI38_28960</name>
</gene>
<name>A0A2S2C291_9NOCA</name>
<sequence length="59" mass="6308">MQLDGNADLDAVLASIAAWSEQLDEDAWVVGGRWGSHLLDEVASLDASTGWALQPAVER</sequence>
<evidence type="ECO:0000313" key="2">
    <source>
        <dbReference type="Proteomes" id="UP000245711"/>
    </source>
</evidence>
<dbReference type="Proteomes" id="UP000245711">
    <property type="component" value="Chromosome"/>
</dbReference>